<dbReference type="PANTHER" id="PTHR28037:SF1">
    <property type="entry name" value="ALCOHOL O-ACETYLTRANSFERASE 1-RELATED"/>
    <property type="match status" value="1"/>
</dbReference>
<evidence type="ECO:0000313" key="3">
    <source>
        <dbReference type="Proteomes" id="UP000242427"/>
    </source>
</evidence>
<comment type="caution">
    <text evidence="2">The sequence shown here is derived from an EMBL/GenBank/DDBJ whole genome shotgun (WGS) entry which is preliminary data.</text>
</comment>
<reference evidence="2 3" key="1">
    <citation type="submission" date="2018-03" db="EMBL/GenBank/DDBJ databases">
        <title>Chitinolytic properties of Streptosporangium nondiastaticum TBG75A20.</title>
        <authorList>
            <person name="Gayathri V."/>
            <person name="Shiburaj S."/>
        </authorList>
    </citation>
    <scope>NUCLEOTIDE SEQUENCE [LARGE SCALE GENOMIC DNA]</scope>
    <source>
        <strain evidence="2 3">TBG75A20</strain>
    </source>
</reference>
<dbReference type="EMBL" id="PXWG01000115">
    <property type="protein sequence ID" value="PSJ25527.1"/>
    <property type="molecule type" value="Genomic_DNA"/>
</dbReference>
<accession>A0A9X7JKV5</accession>
<dbReference type="OrthoDB" id="6962571at2"/>
<dbReference type="SUPFAM" id="SSF52777">
    <property type="entry name" value="CoA-dependent acyltransferases"/>
    <property type="match status" value="2"/>
</dbReference>
<dbReference type="Gene3D" id="3.30.559.10">
    <property type="entry name" value="Chloramphenicol acetyltransferase-like domain"/>
    <property type="match status" value="1"/>
</dbReference>
<dbReference type="InterPro" id="IPR023213">
    <property type="entry name" value="CAT-like_dom_sf"/>
</dbReference>
<dbReference type="Gene3D" id="3.30.559.30">
    <property type="entry name" value="Nonribosomal peptide synthetase, condensation domain"/>
    <property type="match status" value="1"/>
</dbReference>
<gene>
    <name evidence="2" type="ORF">B7P34_27660</name>
</gene>
<dbReference type="AlphaFoldDB" id="A0A9X7JKV5"/>
<dbReference type="PANTHER" id="PTHR28037">
    <property type="entry name" value="ALCOHOL O-ACETYLTRANSFERASE 1-RELATED"/>
    <property type="match status" value="1"/>
</dbReference>
<evidence type="ECO:0000256" key="1">
    <source>
        <dbReference type="SAM" id="MobiDB-lite"/>
    </source>
</evidence>
<organism evidence="2 3">
    <name type="scientific">Streptosporangium nondiastaticum</name>
    <dbReference type="NCBI Taxonomy" id="35764"/>
    <lineage>
        <taxon>Bacteria</taxon>
        <taxon>Bacillati</taxon>
        <taxon>Actinomycetota</taxon>
        <taxon>Actinomycetes</taxon>
        <taxon>Streptosporangiales</taxon>
        <taxon>Streptosporangiaceae</taxon>
        <taxon>Streptosporangium</taxon>
    </lineage>
</organism>
<dbReference type="Proteomes" id="UP000242427">
    <property type="component" value="Unassembled WGS sequence"/>
</dbReference>
<feature type="region of interest" description="Disordered" evidence="1">
    <location>
        <begin position="415"/>
        <end position="465"/>
    </location>
</feature>
<evidence type="ECO:0008006" key="4">
    <source>
        <dbReference type="Google" id="ProtNLM"/>
    </source>
</evidence>
<dbReference type="InterPro" id="IPR052058">
    <property type="entry name" value="Alcohol_O-acetyltransferase"/>
</dbReference>
<dbReference type="RefSeq" id="WP_106680884.1">
    <property type="nucleotide sequence ID" value="NZ_PXWG01000115.1"/>
</dbReference>
<sequence>MELIRKLSDVEASFAYMHALLKGNTQVTTWMSIDAPLGAAELGDAVRRWARRLPLLRARIEERDGSLWFAAGPGPGPEQLRHGPVPAGHSPEDLLAEELNDVLPTGGALWRLRAATDEQAGVTHLYFTRNHAISDGHSTGGTLRVLLEELFGAPRNAAPEPFSRNADELTYTAPAPGAEGLRTLPDAPGPVPGIPFAVRAPWEERGTAFVPADLSSAGSEAVKLYCRRRGLTVNQFFATALAESFALATGRDEVEFFTAVSLRRRYAEEESLADLGCFISVARAPLRLGGGSFKEHAEAYRDGFRAADAAWRPQARPHHEIRAAVAAAAAADSAPGICITNVGPVDASLGAHAGRVTGFRTVVNRTGANYGLVLHLSTFRGAFGLALSYGTPSVDPSVAEGTAKLLRERLALAAGAASGEDPRPRRPYGSVTIPATQGLRPVPAAAGRGRAARGTAPRTRPGAAG</sequence>
<evidence type="ECO:0000313" key="2">
    <source>
        <dbReference type="EMBL" id="PSJ25527.1"/>
    </source>
</evidence>
<proteinExistence type="predicted"/>
<keyword evidence="3" id="KW-1185">Reference proteome</keyword>
<protein>
    <recommendedName>
        <fullName evidence="4">Condensation domain-containing protein</fullName>
    </recommendedName>
</protein>
<name>A0A9X7JKV5_9ACTN</name>
<feature type="compositionally biased region" description="Low complexity" evidence="1">
    <location>
        <begin position="443"/>
        <end position="465"/>
    </location>
</feature>